<dbReference type="GO" id="GO:0000981">
    <property type="term" value="F:DNA-binding transcription factor activity, RNA polymerase II-specific"/>
    <property type="evidence" value="ECO:0007669"/>
    <property type="project" value="TreeGrafter"/>
</dbReference>
<dbReference type="PANTHER" id="PTHR23235:SF141">
    <property type="entry name" value="KRUEPPEL-LIKE FACTOR 15"/>
    <property type="match status" value="1"/>
</dbReference>
<evidence type="ECO:0000256" key="2">
    <source>
        <dbReference type="ARBA" id="ARBA00022723"/>
    </source>
</evidence>
<reference evidence="11" key="1">
    <citation type="submission" date="2020-02" db="EMBL/GenBank/DDBJ databases">
        <authorList>
            <person name="Enbody D E."/>
            <person name="Pettersson E M."/>
        </authorList>
    </citation>
    <scope>NUCLEOTIDE SEQUENCE [LARGE SCALE GENOMIC DNA]</scope>
</reference>
<keyword evidence="5" id="KW-0862">Zinc</keyword>
<evidence type="ECO:0000256" key="8">
    <source>
        <dbReference type="ARBA" id="ARBA00023163"/>
    </source>
</evidence>
<evidence type="ECO:0000256" key="10">
    <source>
        <dbReference type="SAM" id="MobiDB-lite"/>
    </source>
</evidence>
<dbReference type="PROSITE" id="PS00028">
    <property type="entry name" value="ZINC_FINGER_C2H2_1"/>
    <property type="match status" value="3"/>
</dbReference>
<dbReference type="PROSITE" id="PS50157">
    <property type="entry name" value="ZINC_FINGER_C2H2_2"/>
    <property type="match status" value="3"/>
</dbReference>
<dbReference type="SMART" id="SM00355">
    <property type="entry name" value="ZnF_C2H2"/>
    <property type="match status" value="3"/>
</dbReference>
<evidence type="ECO:0000256" key="1">
    <source>
        <dbReference type="ARBA" id="ARBA00004123"/>
    </source>
</evidence>
<dbReference type="Proteomes" id="UP000694382">
    <property type="component" value="Chromosome 26"/>
</dbReference>
<dbReference type="PANTHER" id="PTHR23235">
    <property type="entry name" value="KRUEPPEL-LIKE TRANSCRIPTION FACTOR"/>
    <property type="match status" value="1"/>
</dbReference>
<evidence type="ECO:0000256" key="5">
    <source>
        <dbReference type="ARBA" id="ARBA00022833"/>
    </source>
</evidence>
<evidence type="ECO:0000256" key="6">
    <source>
        <dbReference type="ARBA" id="ARBA00023015"/>
    </source>
</evidence>
<accession>A0A8U8BFB0</accession>
<dbReference type="FunFam" id="3.30.160.60:FF:000018">
    <property type="entry name" value="Krueppel-like factor 15"/>
    <property type="match status" value="1"/>
</dbReference>
<organism evidence="11 12">
    <name type="scientific">Geospiza parvula</name>
    <name type="common">Small tree-finch</name>
    <name type="synonym">Camarhynchus parvulus</name>
    <dbReference type="NCBI Taxonomy" id="87175"/>
    <lineage>
        <taxon>Eukaryota</taxon>
        <taxon>Metazoa</taxon>
        <taxon>Chordata</taxon>
        <taxon>Craniata</taxon>
        <taxon>Vertebrata</taxon>
        <taxon>Euteleostomi</taxon>
        <taxon>Archelosauria</taxon>
        <taxon>Archosauria</taxon>
        <taxon>Dinosauria</taxon>
        <taxon>Saurischia</taxon>
        <taxon>Theropoda</taxon>
        <taxon>Coelurosauria</taxon>
        <taxon>Aves</taxon>
        <taxon>Neognathae</taxon>
        <taxon>Neoaves</taxon>
        <taxon>Telluraves</taxon>
        <taxon>Australaves</taxon>
        <taxon>Passeriformes</taxon>
        <taxon>Thraupidae</taxon>
        <taxon>Camarhynchus</taxon>
    </lineage>
</organism>
<dbReference type="SUPFAM" id="SSF57667">
    <property type="entry name" value="beta-beta-alpha zinc fingers"/>
    <property type="match status" value="2"/>
</dbReference>
<keyword evidence="9" id="KW-0539">Nucleus</keyword>
<dbReference type="FunFam" id="3.30.160.60:FF:002639">
    <property type="entry name" value="Kruppel-Like Factor (Zinc finger protein)"/>
    <property type="match status" value="1"/>
</dbReference>
<feature type="region of interest" description="Disordered" evidence="10">
    <location>
        <begin position="29"/>
        <end position="54"/>
    </location>
</feature>
<keyword evidence="7" id="KW-0238">DNA-binding</keyword>
<evidence type="ECO:0000256" key="3">
    <source>
        <dbReference type="ARBA" id="ARBA00022737"/>
    </source>
</evidence>
<reference evidence="11" key="2">
    <citation type="submission" date="2025-08" db="UniProtKB">
        <authorList>
            <consortium name="Ensembl"/>
        </authorList>
    </citation>
    <scope>IDENTIFICATION</scope>
</reference>
<dbReference type="Gene3D" id="3.30.160.60">
    <property type="entry name" value="Classic Zinc Finger"/>
    <property type="match status" value="3"/>
</dbReference>
<evidence type="ECO:0000256" key="4">
    <source>
        <dbReference type="ARBA" id="ARBA00022771"/>
    </source>
</evidence>
<keyword evidence="4" id="KW-0863">Zinc-finger</keyword>
<keyword evidence="8" id="KW-0804">Transcription</keyword>
<keyword evidence="2" id="KW-0479">Metal-binding</keyword>
<evidence type="ECO:0000256" key="7">
    <source>
        <dbReference type="ARBA" id="ARBA00023125"/>
    </source>
</evidence>
<protein>
    <submittedName>
        <fullName evidence="11">Uncharacterized protein</fullName>
    </submittedName>
</protein>
<dbReference type="FunFam" id="3.30.160.60:FF:000925">
    <property type="entry name" value="Zinc finger protein 668"/>
    <property type="match status" value="1"/>
</dbReference>
<dbReference type="GO" id="GO:0005634">
    <property type="term" value="C:nucleus"/>
    <property type="evidence" value="ECO:0007669"/>
    <property type="project" value="UniProtKB-SubCell"/>
</dbReference>
<dbReference type="Pfam" id="PF00096">
    <property type="entry name" value="zf-C2H2"/>
    <property type="match status" value="3"/>
</dbReference>
<proteinExistence type="predicted"/>
<keyword evidence="12" id="KW-1185">Reference proteome</keyword>
<dbReference type="GO" id="GO:0000978">
    <property type="term" value="F:RNA polymerase II cis-regulatory region sequence-specific DNA binding"/>
    <property type="evidence" value="ECO:0007669"/>
    <property type="project" value="TreeGrafter"/>
</dbReference>
<sequence>MVSVSCQDLLPSLPSPPLLQSLASALQSRMPPSLLPGHGGDGTWGHPEGAKEEPHKAQLSEAQLRLPDFSPSQDFIPTLEEIEEFLREKAELPRDGAGEPHATGWKVESKAELGSGAQPVPRVMAAGDPVVAIGDPVVAAGDQALAAGSTPVVLQLHPLPMDSITPPAHPGGISVAQLLISLQSPNLPVLPQLQPPGTIVDQKYVRIAPLPATTGPGHMRGAEAVPGGQQGPPALLRLHRCSHPGCGKVYSKSSHLKAHVRRHTGEKPYTCAWPDCGWRFSRSDELSRHKRSHSGLKPYQCSACQKKFARSDHLGKHLRIHRGQPCGGSTS</sequence>
<comment type="subcellular location">
    <subcellularLocation>
        <location evidence="1">Nucleus</location>
    </subcellularLocation>
</comment>
<keyword evidence="6" id="KW-0805">Transcription regulation</keyword>
<dbReference type="InterPro" id="IPR013087">
    <property type="entry name" value="Znf_C2H2_type"/>
</dbReference>
<dbReference type="GO" id="GO:0008270">
    <property type="term" value="F:zinc ion binding"/>
    <property type="evidence" value="ECO:0007669"/>
    <property type="project" value="UniProtKB-KW"/>
</dbReference>
<dbReference type="InterPro" id="IPR036236">
    <property type="entry name" value="Znf_C2H2_sf"/>
</dbReference>
<evidence type="ECO:0000313" key="12">
    <source>
        <dbReference type="Proteomes" id="UP000694382"/>
    </source>
</evidence>
<reference evidence="11" key="3">
    <citation type="submission" date="2025-09" db="UniProtKB">
        <authorList>
            <consortium name="Ensembl"/>
        </authorList>
    </citation>
    <scope>IDENTIFICATION</scope>
</reference>
<dbReference type="Ensembl" id="ENSCPVT00000010988.2">
    <property type="protein sequence ID" value="ENSCPVP00000010530.2"/>
    <property type="gene ID" value="ENSCPVG00000007694.2"/>
</dbReference>
<name>A0A8C3MS60_GEOPR</name>
<keyword evidence="3" id="KW-0677">Repeat</keyword>
<evidence type="ECO:0000313" key="11">
    <source>
        <dbReference type="Ensembl" id="ENSCPVP00000010530.2"/>
    </source>
</evidence>
<evidence type="ECO:0000256" key="9">
    <source>
        <dbReference type="ARBA" id="ARBA00023242"/>
    </source>
</evidence>
<accession>A0A8C3MS60</accession>
<dbReference type="AlphaFoldDB" id="A0A8C3MS60"/>